<keyword evidence="2" id="KW-1185">Reference proteome</keyword>
<organism evidence="1 2">
    <name type="scientific">Microbacterium candidum</name>
    <dbReference type="NCBI Taxonomy" id="3041922"/>
    <lineage>
        <taxon>Bacteria</taxon>
        <taxon>Bacillati</taxon>
        <taxon>Actinomycetota</taxon>
        <taxon>Actinomycetes</taxon>
        <taxon>Micrococcales</taxon>
        <taxon>Microbacteriaceae</taxon>
        <taxon>Microbacterium</taxon>
    </lineage>
</organism>
<comment type="caution">
    <text evidence="1">The sequence shown here is derived from an EMBL/GenBank/DDBJ whole genome shotgun (WGS) entry which is preliminary data.</text>
</comment>
<dbReference type="GO" id="GO:0003677">
    <property type="term" value="F:DNA binding"/>
    <property type="evidence" value="ECO:0007669"/>
    <property type="project" value="UniProtKB-KW"/>
</dbReference>
<protein>
    <submittedName>
        <fullName evidence="1">Winged helix DNA-binding domain-containing protein</fullName>
    </submittedName>
</protein>
<evidence type="ECO:0000313" key="1">
    <source>
        <dbReference type="EMBL" id="MDL9980230.1"/>
    </source>
</evidence>
<dbReference type="Pfam" id="PF06224">
    <property type="entry name" value="AlkZ-like"/>
    <property type="match status" value="1"/>
</dbReference>
<evidence type="ECO:0000313" key="2">
    <source>
        <dbReference type="Proteomes" id="UP001235064"/>
    </source>
</evidence>
<dbReference type="RefSeq" id="WP_286289187.1">
    <property type="nucleotide sequence ID" value="NZ_JASXSZ010000004.1"/>
</dbReference>
<gene>
    <name evidence="1" type="ORF">QSV35_12885</name>
</gene>
<keyword evidence="1" id="KW-0238">DNA-binding</keyword>
<dbReference type="InterPro" id="IPR009351">
    <property type="entry name" value="AlkZ-like"/>
</dbReference>
<name>A0ABT7N0J7_9MICO</name>
<accession>A0ABT7N0J7</accession>
<dbReference type="Proteomes" id="UP001235064">
    <property type="component" value="Unassembled WGS sequence"/>
</dbReference>
<dbReference type="EMBL" id="JASXSZ010000004">
    <property type="protein sequence ID" value="MDL9980230.1"/>
    <property type="molecule type" value="Genomic_DNA"/>
</dbReference>
<dbReference type="PANTHER" id="PTHR38479:SF2">
    <property type="entry name" value="WINGED HELIX DNA-BINDING DOMAIN-CONTAINING PROTEIN"/>
    <property type="match status" value="1"/>
</dbReference>
<dbReference type="PANTHER" id="PTHR38479">
    <property type="entry name" value="LMO0824 PROTEIN"/>
    <property type="match status" value="1"/>
</dbReference>
<proteinExistence type="predicted"/>
<reference evidence="1 2" key="1">
    <citation type="submission" date="2023-06" db="EMBL/GenBank/DDBJ databases">
        <title>Microbacterium sp. nov., isolated from a waste landfill.</title>
        <authorList>
            <person name="Wen W."/>
        </authorList>
    </citation>
    <scope>NUCLEOTIDE SEQUENCE [LARGE SCALE GENOMIC DNA]</scope>
    <source>
        <strain evidence="1 2">ASV49</strain>
    </source>
</reference>
<sequence length="357" mass="38628">MDLETLRSERLRSHRLTAPAASLVDAAAHLLAVQSQEFWGGRWALAVRTRAARGAAPTMRDVDAAFDSGALVRAWTMRGTLHTIPSRDLGWVLEVTGERQLKQAASRHRALGLDDDTMSRAERVVRDVLADSGQATRPELFAELEKQARIDPRDQRGVHILYSLAVRGVICQGPVVERAAGPAREQRFVLVEDWVTDSASPADPLAELFRRYIDGHGPAGPEDFAWWSGLPVTIARAAAVSSGLDPIEENLYVSASRPRRSGGSEVFALPPFEEYYISYADRTTACAPEFLAPIGPGSNGMVRPILVARGAIVGAWTHSLAVGRHRDDPVPELLAPGAATDAEIAAALDRYSAFVAG</sequence>